<evidence type="ECO:0000256" key="2">
    <source>
        <dbReference type="SAM" id="MobiDB-lite"/>
    </source>
</evidence>
<proteinExistence type="predicted"/>
<accession>A0ABS3LIM5</accession>
<evidence type="ECO:0000256" key="1">
    <source>
        <dbReference type="SAM" id="Coils"/>
    </source>
</evidence>
<dbReference type="Proteomes" id="UP000664601">
    <property type="component" value="Unassembled WGS sequence"/>
</dbReference>
<keyword evidence="4" id="KW-1185">Reference proteome</keyword>
<feature type="coiled-coil region" evidence="1">
    <location>
        <begin position="103"/>
        <end position="261"/>
    </location>
</feature>
<feature type="compositionally biased region" description="Basic and acidic residues" evidence="2">
    <location>
        <begin position="43"/>
        <end position="79"/>
    </location>
</feature>
<evidence type="ECO:0000313" key="4">
    <source>
        <dbReference type="Proteomes" id="UP000664601"/>
    </source>
</evidence>
<gene>
    <name evidence="3" type="ORF">JZO70_20495</name>
</gene>
<feature type="compositionally biased region" description="Basic and acidic residues" evidence="2">
    <location>
        <begin position="7"/>
        <end position="19"/>
    </location>
</feature>
<keyword evidence="1" id="KW-0175">Coiled coil</keyword>
<sequence>MFGFGKQKKDTYQEPHQEDYFYDEYNNEGYEEEYGYDTYSEDGYERPAETYNEYERERAERPPRRRTSPTEERYDSRYDDEGESFSASVEEETVKESPLQQDIKRLEETVSQLKHQLEVKQTEMTNMATMLIENEQKHIDQKEKDQQIAELNQQVAQLKAQMQQEKQEKTDALVDAQQQIAELKKAQTENEEIKAELATILVETKKQEREILERAEFEARGIRSQAEQEAEQVLHDSALELRVMKQEIKNYRKRLRAAQEETTQFYVRLLANSDSLLEEE</sequence>
<organism evidence="3 4">
    <name type="scientific">Candidatus Enterococcus moelleringii</name>
    <dbReference type="NCBI Taxonomy" id="2815325"/>
    <lineage>
        <taxon>Bacteria</taxon>
        <taxon>Bacillati</taxon>
        <taxon>Bacillota</taxon>
        <taxon>Bacilli</taxon>
        <taxon>Lactobacillales</taxon>
        <taxon>Enterococcaceae</taxon>
        <taxon>Enterococcus</taxon>
    </lineage>
</organism>
<evidence type="ECO:0000313" key="3">
    <source>
        <dbReference type="EMBL" id="MBO1308566.1"/>
    </source>
</evidence>
<feature type="compositionally biased region" description="Acidic residues" evidence="2">
    <location>
        <begin position="80"/>
        <end position="93"/>
    </location>
</feature>
<protein>
    <submittedName>
        <fullName evidence="3">Uncharacterized protein</fullName>
    </submittedName>
</protein>
<dbReference type="RefSeq" id="WP_207675556.1">
    <property type="nucleotide sequence ID" value="NZ_JAFREM010000036.1"/>
</dbReference>
<reference evidence="3 4" key="1">
    <citation type="submission" date="2021-03" db="EMBL/GenBank/DDBJ databases">
        <title>Enterococcal diversity collection.</title>
        <authorList>
            <person name="Gilmore M.S."/>
            <person name="Schwartzman J."/>
            <person name="Van Tyne D."/>
            <person name="Martin M."/>
            <person name="Earl A.M."/>
            <person name="Manson A.L."/>
            <person name="Straub T."/>
            <person name="Salamzade R."/>
            <person name="Saavedra J."/>
            <person name="Lebreton F."/>
            <person name="Prichula J."/>
            <person name="Schaufler K."/>
            <person name="Gaca A."/>
            <person name="Sgardioli B."/>
            <person name="Wagenaar J."/>
            <person name="Strong T."/>
        </authorList>
    </citation>
    <scope>NUCLEOTIDE SEQUENCE [LARGE SCALE GENOMIC DNA]</scope>
    <source>
        <strain evidence="3 4">669A</strain>
    </source>
</reference>
<feature type="compositionally biased region" description="Acidic residues" evidence="2">
    <location>
        <begin position="20"/>
        <end position="42"/>
    </location>
</feature>
<dbReference type="EMBL" id="JAFREM010000036">
    <property type="protein sequence ID" value="MBO1308566.1"/>
    <property type="molecule type" value="Genomic_DNA"/>
</dbReference>
<feature type="region of interest" description="Disordered" evidence="2">
    <location>
        <begin position="1"/>
        <end position="99"/>
    </location>
</feature>
<comment type="caution">
    <text evidence="3">The sequence shown here is derived from an EMBL/GenBank/DDBJ whole genome shotgun (WGS) entry which is preliminary data.</text>
</comment>
<name>A0ABS3LIM5_9ENTE</name>